<dbReference type="RefSeq" id="WP_126535643.1">
    <property type="nucleotide sequence ID" value="NZ_BSPM01000008.1"/>
</dbReference>
<feature type="coiled-coil region" evidence="1">
    <location>
        <begin position="13"/>
        <end position="82"/>
    </location>
</feature>
<comment type="caution">
    <text evidence="2">The sequence shown here is derived from an EMBL/GenBank/DDBJ whole genome shotgun (WGS) entry which is preliminary data.</text>
</comment>
<evidence type="ECO:0000313" key="3">
    <source>
        <dbReference type="Proteomes" id="UP000294547"/>
    </source>
</evidence>
<proteinExistence type="predicted"/>
<gene>
    <name evidence="2" type="ORF">EDD54_1208</name>
</gene>
<dbReference type="AlphaFoldDB" id="A0A4R6RMC8"/>
<protein>
    <submittedName>
        <fullName evidence="2">Uncharacterized protein</fullName>
    </submittedName>
</protein>
<dbReference type="EMBL" id="SNXY01000006">
    <property type="protein sequence ID" value="TDP87315.1"/>
    <property type="molecule type" value="Genomic_DNA"/>
</dbReference>
<evidence type="ECO:0000313" key="2">
    <source>
        <dbReference type="EMBL" id="TDP87315.1"/>
    </source>
</evidence>
<keyword evidence="1" id="KW-0175">Coiled coil</keyword>
<dbReference type="OrthoDB" id="7916371at2"/>
<evidence type="ECO:0000256" key="1">
    <source>
        <dbReference type="SAM" id="Coils"/>
    </source>
</evidence>
<name>A0A4R6RMC8_9HYPH</name>
<dbReference type="Proteomes" id="UP000294547">
    <property type="component" value="Unassembled WGS sequence"/>
</dbReference>
<organism evidence="2 3">
    <name type="scientific">Oharaeibacter diazotrophicus</name>
    <dbReference type="NCBI Taxonomy" id="1920512"/>
    <lineage>
        <taxon>Bacteria</taxon>
        <taxon>Pseudomonadati</taxon>
        <taxon>Pseudomonadota</taxon>
        <taxon>Alphaproteobacteria</taxon>
        <taxon>Hyphomicrobiales</taxon>
        <taxon>Pleomorphomonadaceae</taxon>
        <taxon>Oharaeibacter</taxon>
    </lineage>
</organism>
<sequence>MGEEPDNIVLKLLREMRAEQIEQGRKIDRLENRFDRMDKRFDELRHSVLYALGLGTSAGLRADEQEAKVDEIEARLNKIEELLTKA</sequence>
<accession>A0A4R6RMC8</accession>
<reference evidence="2 3" key="1">
    <citation type="submission" date="2019-03" db="EMBL/GenBank/DDBJ databases">
        <title>Genomic Encyclopedia of Type Strains, Phase IV (KMG-IV): sequencing the most valuable type-strain genomes for metagenomic binning, comparative biology and taxonomic classification.</title>
        <authorList>
            <person name="Goeker M."/>
        </authorList>
    </citation>
    <scope>NUCLEOTIDE SEQUENCE [LARGE SCALE GENOMIC DNA]</scope>
    <source>
        <strain evidence="2 3">DSM 102969</strain>
    </source>
</reference>
<keyword evidence="3" id="KW-1185">Reference proteome</keyword>